<name>I7G7E5_MACFA</name>
<sequence length="42" mass="4865">MLRPLPRKAWIAELWEPETSEKRALNGAWGRWCTGPAGRWEG</sequence>
<dbReference type="EMBL" id="AB173447">
    <property type="protein sequence ID" value="BAE90509.1"/>
    <property type="molecule type" value="mRNA"/>
</dbReference>
<organism evidence="1">
    <name type="scientific">Macaca fascicularis</name>
    <name type="common">Crab-eating macaque</name>
    <name type="synonym">Cynomolgus monkey</name>
    <dbReference type="NCBI Taxonomy" id="9541"/>
    <lineage>
        <taxon>Eukaryota</taxon>
        <taxon>Metazoa</taxon>
        <taxon>Chordata</taxon>
        <taxon>Craniata</taxon>
        <taxon>Vertebrata</taxon>
        <taxon>Euteleostomi</taxon>
        <taxon>Mammalia</taxon>
        <taxon>Eutheria</taxon>
        <taxon>Euarchontoglires</taxon>
        <taxon>Primates</taxon>
        <taxon>Haplorrhini</taxon>
        <taxon>Catarrhini</taxon>
        <taxon>Cercopithecidae</taxon>
        <taxon>Cercopithecinae</taxon>
        <taxon>Macaca</taxon>
    </lineage>
</organism>
<proteinExistence type="evidence at transcript level"/>
<evidence type="ECO:0000313" key="1">
    <source>
        <dbReference type="EMBL" id="BAE90509.1"/>
    </source>
</evidence>
<reference evidence="1" key="1">
    <citation type="journal article" date="2007" name="PLoS Biol.">
        <title>Rate of evolution in brain-expressed genes in humans and other primates.</title>
        <authorList>
            <person name="Wang H.-Y."/>
            <person name="Chien H.-C."/>
            <person name="Osada N."/>
            <person name="Hashimoto K."/>
            <person name="Sugano S."/>
            <person name="Gojobori T."/>
            <person name="Chou C.-K."/>
            <person name="Tsai S.-F."/>
            <person name="Wu C.-I."/>
            <person name="Shen C.-K.J."/>
        </authorList>
    </citation>
    <scope>NUCLEOTIDE SEQUENCE</scope>
</reference>
<protein>
    <submittedName>
        <fullName evidence="1">Macaca fascicularis brain cDNA clone: QflA-22589, similar to human thrombomodulin (THBD), mRNA, RefSeq: NM_000361.2</fullName>
    </submittedName>
</protein>
<accession>I7G7E5</accession>
<dbReference type="AlphaFoldDB" id="I7G7E5"/>